<keyword evidence="2" id="KW-0472">Membrane</keyword>
<dbReference type="NCBIfam" id="NF045890">
    <property type="entry name" value="conj_pls20_p028"/>
    <property type="match status" value="1"/>
</dbReference>
<feature type="transmembrane region" description="Helical" evidence="2">
    <location>
        <begin position="278"/>
        <end position="296"/>
    </location>
</feature>
<evidence type="ECO:0000313" key="5">
    <source>
        <dbReference type="Proteomes" id="UP000198312"/>
    </source>
</evidence>
<gene>
    <name evidence="4" type="ORF">CFK37_03830</name>
</gene>
<evidence type="ECO:0000256" key="2">
    <source>
        <dbReference type="SAM" id="Phobius"/>
    </source>
</evidence>
<evidence type="ECO:0000313" key="4">
    <source>
        <dbReference type="EMBL" id="ASK61362.1"/>
    </source>
</evidence>
<evidence type="ECO:0000256" key="1">
    <source>
        <dbReference type="SAM" id="MobiDB-lite"/>
    </source>
</evidence>
<feature type="domain" description="DUF8208" evidence="3">
    <location>
        <begin position="21"/>
        <end position="411"/>
    </location>
</feature>
<dbReference type="EMBL" id="CP022315">
    <property type="protein sequence ID" value="ASK61362.1"/>
    <property type="molecule type" value="Genomic_DNA"/>
</dbReference>
<keyword evidence="2" id="KW-0812">Transmembrane</keyword>
<accession>A0A220TZZ9</accession>
<reference evidence="4 5" key="1">
    <citation type="submission" date="2017-07" db="EMBL/GenBank/DDBJ databases">
        <title>Virgibacillus sp. LM2416.</title>
        <authorList>
            <person name="Tak E.J."/>
            <person name="Bae J.-W."/>
        </authorList>
    </citation>
    <scope>NUCLEOTIDE SEQUENCE [LARGE SCALE GENOMIC DNA]</scope>
    <source>
        <strain evidence="4 5">LM2416</strain>
    </source>
</reference>
<dbReference type="Proteomes" id="UP000198312">
    <property type="component" value="Chromosome"/>
</dbReference>
<evidence type="ECO:0000259" key="3">
    <source>
        <dbReference type="Pfam" id="PF26635"/>
    </source>
</evidence>
<dbReference type="RefSeq" id="WP_089060639.1">
    <property type="nucleotide sequence ID" value="NZ_CP022315.1"/>
</dbReference>
<dbReference type="KEGG" id="vil:CFK37_03830"/>
<dbReference type="InterPro" id="IPR058066">
    <property type="entry name" value="pXO2-14_N"/>
</dbReference>
<dbReference type="OrthoDB" id="1938921at2"/>
<organism evidence="4 5">
    <name type="scientific">Virgibacillus phasianinus</name>
    <dbReference type="NCBI Taxonomy" id="2017483"/>
    <lineage>
        <taxon>Bacteria</taxon>
        <taxon>Bacillati</taxon>
        <taxon>Bacillota</taxon>
        <taxon>Bacilli</taxon>
        <taxon>Bacillales</taxon>
        <taxon>Bacillaceae</taxon>
        <taxon>Virgibacillus</taxon>
    </lineage>
</organism>
<sequence>MDKAFIKKLYEDLSAILDLYSGWLYDDLLRNIAWGIIQLLVWINDWVEGVATTVVTIGGLYDNPAMQDFVKTMQPVAVALFVVSITVLGFMFMLNKIEKRNEIVMHILIAISVIVILPTLMTMMDDLLNVGLDELDKPGTFSDDVLKRNIADVKYYVDSGFNYASGLSEETMVGNKSILPHPPHPKTKDIGTTDYTFGNQLKNPIMIEINEKLDVYEAKHWFGWASEPWVENLSKTGEYFLKHRMISTGEGGTRIVELNENTVPATNLGQQSYYRYHINWGIAIATLAVTAFALMITTIKIGRAMFDLAFHQLYAMFTAVTDLTGGQRLKKVLMEIVNTFAVIFVMMVLLRMFIIYAQWANGLERHIGIVGVMLLLIAGAWALIDAPDIIQRTMGVDAGLRSGWQAMMGAYAGGKMAGASGRMTAETGKKLVKIGGKGAGGAIAGGVGLTKGLRRNQDVKPMPSYKDAAPHSRKGEGQFSTSVNSKNPVQPPSPSNGQSLNTKQLNQQSTKPKSSTSQREPMPNMLHSSENAVGRTPTPPVSQPKVNTGASTGHIHPKSRHTLIGGNRTVQRASHYLGRAHNTGYDVGQKISEFKGRIAKPKHTKVLKKGLRGNEIRDSERD</sequence>
<feature type="compositionally biased region" description="Polar residues" evidence="1">
    <location>
        <begin position="495"/>
        <end position="506"/>
    </location>
</feature>
<feature type="region of interest" description="Disordered" evidence="1">
    <location>
        <begin position="454"/>
        <end position="561"/>
    </location>
</feature>
<name>A0A220TZZ9_9BACI</name>
<dbReference type="InterPro" id="IPR058521">
    <property type="entry name" value="DUF8208"/>
</dbReference>
<dbReference type="AlphaFoldDB" id="A0A220TZZ9"/>
<feature type="compositionally biased region" description="Low complexity" evidence="1">
    <location>
        <begin position="507"/>
        <end position="518"/>
    </location>
</feature>
<keyword evidence="5" id="KW-1185">Reference proteome</keyword>
<feature type="transmembrane region" description="Helical" evidence="2">
    <location>
        <begin position="73"/>
        <end position="94"/>
    </location>
</feature>
<feature type="transmembrane region" description="Helical" evidence="2">
    <location>
        <begin position="365"/>
        <end position="384"/>
    </location>
</feature>
<protein>
    <recommendedName>
        <fullName evidence="3">DUF8208 domain-containing protein</fullName>
    </recommendedName>
</protein>
<feature type="transmembrane region" description="Helical" evidence="2">
    <location>
        <begin position="336"/>
        <end position="359"/>
    </location>
</feature>
<feature type="transmembrane region" description="Helical" evidence="2">
    <location>
        <begin position="103"/>
        <end position="124"/>
    </location>
</feature>
<keyword evidence="2" id="KW-1133">Transmembrane helix</keyword>
<feature type="compositionally biased region" description="Polar residues" evidence="1">
    <location>
        <begin position="478"/>
        <end position="488"/>
    </location>
</feature>
<proteinExistence type="predicted"/>
<dbReference type="Pfam" id="PF26635">
    <property type="entry name" value="DUF8208"/>
    <property type="match status" value="1"/>
</dbReference>